<evidence type="ECO:0000313" key="1">
    <source>
        <dbReference type="EMBL" id="SMO87459.1"/>
    </source>
</evidence>
<evidence type="ECO:0000313" key="2">
    <source>
        <dbReference type="Proteomes" id="UP000320300"/>
    </source>
</evidence>
<name>A0A521EU85_9SPHI</name>
<protein>
    <submittedName>
        <fullName evidence="1">Uncharacterized protein</fullName>
    </submittedName>
</protein>
<gene>
    <name evidence="1" type="ORF">SAMN06265348_109131</name>
</gene>
<dbReference type="EMBL" id="FXTN01000009">
    <property type="protein sequence ID" value="SMO87459.1"/>
    <property type="molecule type" value="Genomic_DNA"/>
</dbReference>
<accession>A0A521EU85</accession>
<dbReference type="AlphaFoldDB" id="A0A521EU85"/>
<sequence>MDDELIRKTYMKGVKYYMTKQYSSKYEHFIPNGCIFMSSC</sequence>
<reference evidence="1 2" key="1">
    <citation type="submission" date="2017-05" db="EMBL/GenBank/DDBJ databases">
        <authorList>
            <person name="Varghese N."/>
            <person name="Submissions S."/>
        </authorList>
    </citation>
    <scope>NUCLEOTIDE SEQUENCE [LARGE SCALE GENOMIC DNA]</scope>
    <source>
        <strain evidence="1 2">DSM 19036</strain>
    </source>
</reference>
<keyword evidence="2" id="KW-1185">Reference proteome</keyword>
<proteinExistence type="predicted"/>
<organism evidence="1 2">
    <name type="scientific">Pedobacter westerhofensis</name>
    <dbReference type="NCBI Taxonomy" id="425512"/>
    <lineage>
        <taxon>Bacteria</taxon>
        <taxon>Pseudomonadati</taxon>
        <taxon>Bacteroidota</taxon>
        <taxon>Sphingobacteriia</taxon>
        <taxon>Sphingobacteriales</taxon>
        <taxon>Sphingobacteriaceae</taxon>
        <taxon>Pedobacter</taxon>
    </lineage>
</organism>
<dbReference type="Proteomes" id="UP000320300">
    <property type="component" value="Unassembled WGS sequence"/>
</dbReference>